<proteinExistence type="predicted"/>
<dbReference type="AlphaFoldDB" id="A0A3P1SKX4"/>
<dbReference type="RefSeq" id="WP_124927433.1">
    <property type="nucleotide sequence ID" value="NZ_BMOH01000004.1"/>
</dbReference>
<protein>
    <submittedName>
        <fullName evidence="2">Uncharacterized protein</fullName>
    </submittedName>
</protein>
<gene>
    <name evidence="2" type="ORF">EHS89_17320</name>
</gene>
<dbReference type="EMBL" id="RQXV01000011">
    <property type="protein sequence ID" value="RRC97594.1"/>
    <property type="molecule type" value="Genomic_DNA"/>
</dbReference>
<evidence type="ECO:0000256" key="1">
    <source>
        <dbReference type="SAM" id="SignalP"/>
    </source>
</evidence>
<organism evidence="2 3">
    <name type="scientific">Amphritea balenae</name>
    <dbReference type="NCBI Taxonomy" id="452629"/>
    <lineage>
        <taxon>Bacteria</taxon>
        <taxon>Pseudomonadati</taxon>
        <taxon>Pseudomonadota</taxon>
        <taxon>Gammaproteobacteria</taxon>
        <taxon>Oceanospirillales</taxon>
        <taxon>Oceanospirillaceae</taxon>
        <taxon>Amphritea</taxon>
    </lineage>
</organism>
<evidence type="ECO:0000313" key="2">
    <source>
        <dbReference type="EMBL" id="RRC97594.1"/>
    </source>
</evidence>
<accession>A0A3P1SKX4</accession>
<dbReference type="Proteomes" id="UP000267535">
    <property type="component" value="Unassembled WGS sequence"/>
</dbReference>
<reference evidence="2 3" key="1">
    <citation type="submission" date="2018-11" db="EMBL/GenBank/DDBJ databases">
        <title>The draft genome sequence of Amphritea balenae JAMM 1525T.</title>
        <authorList>
            <person name="Fang Z."/>
            <person name="Zhang Y."/>
            <person name="Han X."/>
        </authorList>
    </citation>
    <scope>NUCLEOTIDE SEQUENCE [LARGE SCALE GENOMIC DNA]</scope>
    <source>
        <strain evidence="2 3">JAMM 1525</strain>
    </source>
</reference>
<name>A0A3P1SKX4_9GAMM</name>
<comment type="caution">
    <text evidence="2">The sequence shown here is derived from an EMBL/GenBank/DDBJ whole genome shotgun (WGS) entry which is preliminary data.</text>
</comment>
<keyword evidence="3" id="KW-1185">Reference proteome</keyword>
<feature type="signal peptide" evidence="1">
    <location>
        <begin position="1"/>
        <end position="19"/>
    </location>
</feature>
<feature type="chain" id="PRO_5018095503" evidence="1">
    <location>
        <begin position="20"/>
        <end position="161"/>
    </location>
</feature>
<sequence>MYRYTLLLCLMLLSLRAIADPNNVYLLAVFNYKGTPVSMAGLFYDDKVKDIDTCKSYVKQLRGHHEYGTEPLNFYRTLNGPKQSGVYIFKYYLCLNDGTEGSLWNGRDFYRYTYLVDQRNSLRFSEFPSLNSCWASIRKAPEKNSRKLFCAKMNQRLKFPL</sequence>
<evidence type="ECO:0000313" key="3">
    <source>
        <dbReference type="Proteomes" id="UP000267535"/>
    </source>
</evidence>
<dbReference type="OrthoDB" id="6118708at2"/>
<keyword evidence="1" id="KW-0732">Signal</keyword>